<organism evidence="1 2">
    <name type="scientific">Ralstonia phage RSL2</name>
    <dbReference type="NCBI Taxonomy" id="1585840"/>
    <lineage>
        <taxon>Viruses</taxon>
        <taxon>Duplodnaviria</taxon>
        <taxon>Heunggongvirae</taxon>
        <taxon>Uroviricota</taxon>
        <taxon>Caudoviricetes</taxon>
        <taxon>Chimalliviridae</taxon>
        <taxon>Chiangmaivirus</taxon>
        <taxon>Chiangmaivirus RSL2</taxon>
    </lineage>
</organism>
<sequence length="39" mass="4131">MTRLICADGPEGIEMKFGPTGVRCSGRGIHRSICSHIGS</sequence>
<accession>A0A146I5A1</accession>
<dbReference type="Proteomes" id="UP000203794">
    <property type="component" value="Segment"/>
</dbReference>
<evidence type="ECO:0000313" key="1">
    <source>
        <dbReference type="EMBL" id="BAU71405.1"/>
    </source>
</evidence>
<name>A0A146I5A1_9CAUD</name>
<evidence type="ECO:0000313" key="2">
    <source>
        <dbReference type="Proteomes" id="UP000203794"/>
    </source>
</evidence>
<proteinExistence type="predicted"/>
<reference evidence="1 2" key="1">
    <citation type="submission" date="2014-12" db="EMBL/GenBank/DDBJ databases">
        <title>Genome analysis of a novel jumbo phage RSL2 infecting the phytopathogen Ralstonia solanacearum.</title>
        <authorList>
            <person name="Kawasaki T."/>
            <person name="Fujie M."/>
            <person name="Chatchawankanphanich O."/>
            <person name="Ogata H."/>
            <person name="Yamada T."/>
        </authorList>
    </citation>
    <scope>NUCLEOTIDE SEQUENCE [LARGE SCALE GENOMIC DNA]</scope>
    <source>
        <strain evidence="1 2">RSL2</strain>
    </source>
</reference>
<protein>
    <submittedName>
        <fullName evidence="1">Uncharacterized protein</fullName>
    </submittedName>
</protein>
<dbReference type="EMBL" id="AP014693">
    <property type="protein sequence ID" value="BAU71405.1"/>
    <property type="molecule type" value="Genomic_DNA"/>
</dbReference>
<keyword evidence="2" id="KW-1185">Reference proteome</keyword>